<dbReference type="OrthoDB" id="1748863at2759"/>
<reference evidence="4" key="1">
    <citation type="submission" date="2016-06" db="EMBL/GenBank/DDBJ databases">
        <title>Parallel loss of symbiosis genes in relatives of nitrogen-fixing non-legume Parasponia.</title>
        <authorList>
            <person name="Van Velzen R."/>
            <person name="Holmer R."/>
            <person name="Bu F."/>
            <person name="Rutten L."/>
            <person name="Van Zeijl A."/>
            <person name="Liu W."/>
            <person name="Santuari L."/>
            <person name="Cao Q."/>
            <person name="Sharma T."/>
            <person name="Shen D."/>
            <person name="Roswanjaya Y."/>
            <person name="Wardhani T."/>
            <person name="Kalhor M.S."/>
            <person name="Jansen J."/>
            <person name="Van den Hoogen J."/>
            <person name="Gungor B."/>
            <person name="Hartog M."/>
            <person name="Hontelez J."/>
            <person name="Verver J."/>
            <person name="Yang W.-C."/>
            <person name="Schijlen E."/>
            <person name="Repin R."/>
            <person name="Schilthuizen M."/>
            <person name="Schranz E."/>
            <person name="Heidstra R."/>
            <person name="Miyata K."/>
            <person name="Fedorova E."/>
            <person name="Kohlen W."/>
            <person name="Bisseling T."/>
            <person name="Smit S."/>
            <person name="Geurts R."/>
        </authorList>
    </citation>
    <scope>NUCLEOTIDE SEQUENCE [LARGE SCALE GENOMIC DNA]</scope>
    <source>
        <strain evidence="4">cv. WU1-14</strain>
    </source>
</reference>
<dbReference type="PANTHER" id="PTHR34222:SF99">
    <property type="entry name" value="PROTEIN, PUTATIVE-RELATED"/>
    <property type="match status" value="1"/>
</dbReference>
<dbReference type="InterPro" id="IPR029472">
    <property type="entry name" value="Copia-like_N"/>
</dbReference>
<dbReference type="InterPro" id="IPR057670">
    <property type="entry name" value="SH3_retrovirus"/>
</dbReference>
<name>A0A2P5DT18_PARAD</name>
<gene>
    <name evidence="3" type="ORF">PanWU01x14_034840</name>
</gene>
<accession>A0A2P5DT18</accession>
<dbReference type="Pfam" id="PF25597">
    <property type="entry name" value="SH3_retrovirus"/>
    <property type="match status" value="1"/>
</dbReference>
<comment type="caution">
    <text evidence="3">The sequence shown here is derived from an EMBL/GenBank/DDBJ whole genome shotgun (WGS) entry which is preliminary data.</text>
</comment>
<evidence type="ECO:0000313" key="4">
    <source>
        <dbReference type="Proteomes" id="UP000237105"/>
    </source>
</evidence>
<feature type="domain" description="Retroviral polymerase SH3-like" evidence="2">
    <location>
        <begin position="207"/>
        <end position="264"/>
    </location>
</feature>
<dbReference type="EMBL" id="JXTB01000018">
    <property type="protein sequence ID" value="PON76430.1"/>
    <property type="molecule type" value="Genomic_DNA"/>
</dbReference>
<dbReference type="Proteomes" id="UP000237105">
    <property type="component" value="Unassembled WGS sequence"/>
</dbReference>
<dbReference type="AlphaFoldDB" id="A0A2P5DT18"/>
<keyword evidence="4" id="KW-1185">Reference proteome</keyword>
<dbReference type="PANTHER" id="PTHR34222">
    <property type="entry name" value="GAG_PRE-INTEGRS DOMAIN-CONTAINING PROTEIN"/>
    <property type="match status" value="1"/>
</dbReference>
<sequence>MMMALSVKNKLGFVDCSICKPEGSKCLRPGGGYHVLFDGLHDSFSQIRGQLLLMDPMPPINKVFALISQDEHQKKVGVPASYSSNTMAFTAKTNVPNTLLSNSRNFSPSNQSGHYHKGDLPNLSVAISHDSSSAGSVGNFLQNLDTSQYQQLMSMLSTHLATSVKVNFEPDVPSTSFTTGSLYVLNTTSLTTQSIAPDAQVNVVSVFASTLAAHRTKFESRAQICMFIDYPPSMEGYRLYDIQTKQIFVSRDDVFHENLFPFHTVVPQERLVDLFPDLVLPLFVLDAPIPSLELSSSGPVLPLLDITSDSSSAPSTIPL</sequence>
<organism evidence="3 4">
    <name type="scientific">Parasponia andersonii</name>
    <name type="common">Sponia andersonii</name>
    <dbReference type="NCBI Taxonomy" id="3476"/>
    <lineage>
        <taxon>Eukaryota</taxon>
        <taxon>Viridiplantae</taxon>
        <taxon>Streptophyta</taxon>
        <taxon>Embryophyta</taxon>
        <taxon>Tracheophyta</taxon>
        <taxon>Spermatophyta</taxon>
        <taxon>Magnoliopsida</taxon>
        <taxon>eudicotyledons</taxon>
        <taxon>Gunneridae</taxon>
        <taxon>Pentapetalae</taxon>
        <taxon>rosids</taxon>
        <taxon>fabids</taxon>
        <taxon>Rosales</taxon>
        <taxon>Cannabaceae</taxon>
        <taxon>Parasponia</taxon>
    </lineage>
</organism>
<evidence type="ECO:0000259" key="2">
    <source>
        <dbReference type="Pfam" id="PF25597"/>
    </source>
</evidence>
<evidence type="ECO:0000313" key="3">
    <source>
        <dbReference type="EMBL" id="PON76430.1"/>
    </source>
</evidence>
<feature type="domain" description="Retrotransposon Copia-like N-terminal" evidence="1">
    <location>
        <begin position="1"/>
        <end position="22"/>
    </location>
</feature>
<proteinExistence type="predicted"/>
<protein>
    <submittedName>
        <fullName evidence="3">Uncharacterized protein</fullName>
    </submittedName>
</protein>
<evidence type="ECO:0000259" key="1">
    <source>
        <dbReference type="Pfam" id="PF14244"/>
    </source>
</evidence>
<dbReference type="Pfam" id="PF14244">
    <property type="entry name" value="Retrotran_gag_3"/>
    <property type="match status" value="1"/>
</dbReference>